<evidence type="ECO:0000313" key="2">
    <source>
        <dbReference type="EMBL" id="SVC20704.1"/>
    </source>
</evidence>
<dbReference type="Pfam" id="PF17963">
    <property type="entry name" value="Big_9"/>
    <property type="match status" value="1"/>
</dbReference>
<dbReference type="GO" id="GO:0016020">
    <property type="term" value="C:membrane"/>
    <property type="evidence" value="ECO:0007669"/>
    <property type="project" value="InterPro"/>
</dbReference>
<gene>
    <name evidence="2" type="ORF">METZ01_LOCUS273558</name>
</gene>
<organism evidence="2">
    <name type="scientific">marine metagenome</name>
    <dbReference type="NCBI Taxonomy" id="408172"/>
    <lineage>
        <taxon>unclassified sequences</taxon>
        <taxon>metagenomes</taxon>
        <taxon>ecological metagenomes</taxon>
    </lineage>
</organism>
<feature type="non-terminal residue" evidence="2">
    <location>
        <position position="424"/>
    </location>
</feature>
<reference evidence="2" key="1">
    <citation type="submission" date="2018-05" db="EMBL/GenBank/DDBJ databases">
        <authorList>
            <person name="Lanie J.A."/>
            <person name="Ng W.-L."/>
            <person name="Kazmierczak K.M."/>
            <person name="Andrzejewski T.M."/>
            <person name="Davidsen T.M."/>
            <person name="Wayne K.J."/>
            <person name="Tettelin H."/>
            <person name="Glass J.I."/>
            <person name="Rusch D."/>
            <person name="Podicherti R."/>
            <person name="Tsui H.-C.T."/>
            <person name="Winkler M.E."/>
        </authorList>
    </citation>
    <scope>NUCLEOTIDE SEQUENCE</scope>
</reference>
<feature type="non-terminal residue" evidence="2">
    <location>
        <position position="1"/>
    </location>
</feature>
<proteinExistence type="predicted"/>
<dbReference type="InterPro" id="IPR013783">
    <property type="entry name" value="Ig-like_fold"/>
</dbReference>
<dbReference type="Gene3D" id="2.60.40.10">
    <property type="entry name" value="Immunoglobulins"/>
    <property type="match status" value="1"/>
</dbReference>
<feature type="region of interest" description="Disordered" evidence="1">
    <location>
        <begin position="28"/>
        <end position="48"/>
    </location>
</feature>
<dbReference type="GO" id="GO:0005509">
    <property type="term" value="F:calcium ion binding"/>
    <property type="evidence" value="ECO:0007669"/>
    <property type="project" value="InterPro"/>
</dbReference>
<dbReference type="InterPro" id="IPR015919">
    <property type="entry name" value="Cadherin-like_sf"/>
</dbReference>
<evidence type="ECO:0008006" key="3">
    <source>
        <dbReference type="Google" id="ProtNLM"/>
    </source>
</evidence>
<feature type="compositionally biased region" description="Low complexity" evidence="1">
    <location>
        <begin position="36"/>
        <end position="45"/>
    </location>
</feature>
<sequence length="424" mass="43746">PDGDQITKTAASGDSSLVTATTDGDLLTLSFQPDASGTTSVTVTGDSRGQGVDDVFTVTVSPVDDPPELVKLLPDVNAREDDNNVTIDLSEIFTDVDDNASIEKAAASGNESLVAATVTGDVLTLDFQPDAFGSTMITVLGSSNGKVASGNFEITVSPVDDPPAFSSSPPLKVSRGSSYDYSVSTTDPDGNASLVITAPTKPIWLSLTDKGEGIAILTGTPPDQLSDYSVILSVSDGNLTATQSFTISVTEHNSPPIIAQGEVVEVVMSEDGTPVQWIAPTLSANDPEGDVLAWSIKDQPAHGSVSLEGNGTSPSSFTYEPAVDFSGSDSFVVQVGDGEFIDEVRINVTLNPVNDPPRFTSTPPLKGKEEAFYLADLTTSDVDGSGSRTLVLLEGPSWLTLDDSGDGSGLLRGVAPLGSGGAHS</sequence>
<dbReference type="EMBL" id="UINC01079058">
    <property type="protein sequence ID" value="SVC20704.1"/>
    <property type="molecule type" value="Genomic_DNA"/>
</dbReference>
<accession>A0A382K6Z2</accession>
<dbReference type="SUPFAM" id="SSF49313">
    <property type="entry name" value="Cadherin-like"/>
    <property type="match status" value="1"/>
</dbReference>
<evidence type="ECO:0000256" key="1">
    <source>
        <dbReference type="SAM" id="MobiDB-lite"/>
    </source>
</evidence>
<dbReference type="AlphaFoldDB" id="A0A382K6Z2"/>
<protein>
    <recommendedName>
        <fullName evidence="3">Cadherin domain-containing protein</fullName>
    </recommendedName>
</protein>
<name>A0A382K6Z2_9ZZZZ</name>